<dbReference type="Gene3D" id="3.30.420.10">
    <property type="entry name" value="Ribonuclease H-like superfamily/Ribonuclease H"/>
    <property type="match status" value="1"/>
</dbReference>
<dbReference type="KEGG" id="pfj:MYCFIDRAFT_211505"/>
<dbReference type="EMBL" id="KB446559">
    <property type="protein sequence ID" value="EME81962.1"/>
    <property type="molecule type" value="Genomic_DNA"/>
</dbReference>
<dbReference type="VEuPathDB" id="FungiDB:MYCFIDRAFT_211505"/>
<dbReference type="GO" id="GO:0003676">
    <property type="term" value="F:nucleic acid binding"/>
    <property type="evidence" value="ECO:0007669"/>
    <property type="project" value="InterPro"/>
</dbReference>
<dbReference type="OrthoDB" id="10252740at2759"/>
<gene>
    <name evidence="3" type="ORF">MYCFIDRAFT_211505</name>
</gene>
<proteinExistence type="predicted"/>
<sequence>MSLFSNLAMKQNLKHASGHNHRVQLKEGQSAFSVISSNTLVIGVDVVHPGGYHPSIAAMVGSVDEEFATFPGHIRLQPARAEILTQENMRDMAKACIEAYKARRGFYPSRILYYRDGVSDDQCHDVVTRELPEIERAAPAGMAAPSIVAIVVGKRHNTRFFPPDDSMTYKDRNGKAPATLSPGDVQRARASNPKKPNYPNAMNGNITPGLLVDSVITQPQMPGGGGYRDFFLQSHAALAGTARSAHYIVVRNDPAAKLTPAHLQRLSYHFCFNYARASKVVSYCAPAYYADRLCDRVHHYYRHFIESEGLTWEKTAQEIRAGDQGETTFRQRVRDEVATHPNWHTDRRTNNPWVSNFSDHMFWL</sequence>
<dbReference type="Proteomes" id="UP000016932">
    <property type="component" value="Unassembled WGS sequence"/>
</dbReference>
<dbReference type="PANTHER" id="PTHR22891">
    <property type="entry name" value="EUKARYOTIC TRANSLATION INITIATION FACTOR 2C"/>
    <property type="match status" value="1"/>
</dbReference>
<reference evidence="3 4" key="1">
    <citation type="journal article" date="2012" name="PLoS Pathog.">
        <title>Diverse lifestyles and strategies of plant pathogenesis encoded in the genomes of eighteen Dothideomycetes fungi.</title>
        <authorList>
            <person name="Ohm R.A."/>
            <person name="Feau N."/>
            <person name="Henrissat B."/>
            <person name="Schoch C.L."/>
            <person name="Horwitz B.A."/>
            <person name="Barry K.W."/>
            <person name="Condon B.J."/>
            <person name="Copeland A.C."/>
            <person name="Dhillon B."/>
            <person name="Glaser F."/>
            <person name="Hesse C.N."/>
            <person name="Kosti I."/>
            <person name="LaButti K."/>
            <person name="Lindquist E.A."/>
            <person name="Lucas S."/>
            <person name="Salamov A.A."/>
            <person name="Bradshaw R.E."/>
            <person name="Ciuffetti L."/>
            <person name="Hamelin R.C."/>
            <person name="Kema G.H.J."/>
            <person name="Lawrence C."/>
            <person name="Scott J.A."/>
            <person name="Spatafora J.W."/>
            <person name="Turgeon B.G."/>
            <person name="de Wit P.J.G.M."/>
            <person name="Zhong S."/>
            <person name="Goodwin S.B."/>
            <person name="Grigoriev I.V."/>
        </authorList>
    </citation>
    <scope>NUCLEOTIDE SEQUENCE [LARGE SCALE GENOMIC DNA]</scope>
    <source>
        <strain evidence="3 4">CIRAD86</strain>
    </source>
</reference>
<dbReference type="eggNOG" id="KOG1041">
    <property type="taxonomic scope" value="Eukaryota"/>
</dbReference>
<dbReference type="SUPFAM" id="SSF53098">
    <property type="entry name" value="Ribonuclease H-like"/>
    <property type="match status" value="1"/>
</dbReference>
<feature type="domain" description="Piwi" evidence="2">
    <location>
        <begin position="39"/>
        <end position="302"/>
    </location>
</feature>
<protein>
    <recommendedName>
        <fullName evidence="2">Piwi domain-containing protein</fullName>
    </recommendedName>
</protein>
<accession>M3AWW2</accession>
<dbReference type="SMART" id="SM00950">
    <property type="entry name" value="Piwi"/>
    <property type="match status" value="1"/>
</dbReference>
<dbReference type="PROSITE" id="PS50822">
    <property type="entry name" value="PIWI"/>
    <property type="match status" value="1"/>
</dbReference>
<evidence type="ECO:0000313" key="3">
    <source>
        <dbReference type="EMBL" id="EME81962.1"/>
    </source>
</evidence>
<dbReference type="STRING" id="383855.M3AWW2"/>
<dbReference type="AlphaFoldDB" id="M3AWW2"/>
<keyword evidence="4" id="KW-1185">Reference proteome</keyword>
<evidence type="ECO:0000256" key="1">
    <source>
        <dbReference type="SAM" id="MobiDB-lite"/>
    </source>
</evidence>
<feature type="region of interest" description="Disordered" evidence="1">
    <location>
        <begin position="162"/>
        <end position="203"/>
    </location>
</feature>
<dbReference type="InterPro" id="IPR003165">
    <property type="entry name" value="Piwi"/>
</dbReference>
<dbReference type="GeneID" id="19337424"/>
<dbReference type="HOGENOM" id="CLU_004544_6_0_1"/>
<evidence type="ECO:0000313" key="4">
    <source>
        <dbReference type="Proteomes" id="UP000016932"/>
    </source>
</evidence>
<evidence type="ECO:0000259" key="2">
    <source>
        <dbReference type="PROSITE" id="PS50822"/>
    </source>
</evidence>
<name>M3AWW2_PSEFD</name>
<dbReference type="RefSeq" id="XP_007927455.1">
    <property type="nucleotide sequence ID" value="XM_007929264.1"/>
</dbReference>
<dbReference type="InterPro" id="IPR012337">
    <property type="entry name" value="RNaseH-like_sf"/>
</dbReference>
<dbReference type="Pfam" id="PF02171">
    <property type="entry name" value="Piwi"/>
    <property type="match status" value="1"/>
</dbReference>
<dbReference type="InterPro" id="IPR036397">
    <property type="entry name" value="RNaseH_sf"/>
</dbReference>
<organism evidence="3 4">
    <name type="scientific">Pseudocercospora fijiensis (strain CIRAD86)</name>
    <name type="common">Black leaf streak disease fungus</name>
    <name type="synonym">Mycosphaerella fijiensis</name>
    <dbReference type="NCBI Taxonomy" id="383855"/>
    <lineage>
        <taxon>Eukaryota</taxon>
        <taxon>Fungi</taxon>
        <taxon>Dikarya</taxon>
        <taxon>Ascomycota</taxon>
        <taxon>Pezizomycotina</taxon>
        <taxon>Dothideomycetes</taxon>
        <taxon>Dothideomycetidae</taxon>
        <taxon>Mycosphaerellales</taxon>
        <taxon>Mycosphaerellaceae</taxon>
        <taxon>Pseudocercospora</taxon>
    </lineage>
</organism>